<dbReference type="PANTHER" id="PTHR36179:SF2">
    <property type="entry name" value="LUD DOMAIN-CONTAINING PROTEIN"/>
    <property type="match status" value="1"/>
</dbReference>
<dbReference type="Pfam" id="PF02589">
    <property type="entry name" value="LUD_dom"/>
    <property type="match status" value="1"/>
</dbReference>
<organism evidence="2 3">
    <name type="scientific">Alistipes inops</name>
    <dbReference type="NCBI Taxonomy" id="1501391"/>
    <lineage>
        <taxon>Bacteria</taxon>
        <taxon>Pseudomonadati</taxon>
        <taxon>Bacteroidota</taxon>
        <taxon>Bacteroidia</taxon>
        <taxon>Bacteroidales</taxon>
        <taxon>Rikenellaceae</taxon>
        <taxon>Alistipes</taxon>
    </lineage>
</organism>
<reference evidence="2 3" key="1">
    <citation type="submission" date="2014-09" db="EMBL/GenBank/DDBJ databases">
        <title>Alistipes sp. 627, sp. nov., a novel member of the family Rikenellaceae isolated from human faeces.</title>
        <authorList>
            <person name="Shkoporov A.N."/>
            <person name="Chaplin A.V."/>
            <person name="Motuzova O.V."/>
            <person name="Kafarskaia L.I."/>
            <person name="Khokhlova E.V."/>
            <person name="Efimov B.A."/>
        </authorList>
    </citation>
    <scope>NUCLEOTIDE SEQUENCE [LARGE SCALE GENOMIC DNA]</scope>
    <source>
        <strain evidence="2 3">627</strain>
    </source>
</reference>
<comment type="caution">
    <text evidence="2">The sequence shown here is derived from an EMBL/GenBank/DDBJ whole genome shotgun (WGS) entry which is preliminary data.</text>
</comment>
<accession>A0ABR4YIF4</accession>
<evidence type="ECO:0000259" key="1">
    <source>
        <dbReference type="Pfam" id="PF02589"/>
    </source>
</evidence>
<evidence type="ECO:0000313" key="2">
    <source>
        <dbReference type="EMBL" id="KHE41846.1"/>
    </source>
</evidence>
<dbReference type="Proteomes" id="UP000030889">
    <property type="component" value="Unassembled WGS sequence"/>
</dbReference>
<sequence>MEQAKTTERCADRLRRNGFEVATAADAHEAGEYIRSRIAELAPASISFGDSMTLYATGTVEWLRTQRTYPFIDTFEQGVPFRELIERRRQALLCDLFLTGANAVTLDGELHWLDMIGNRIAPIAFGPRHVILTVGRNKIVEDGDAAFRRIRETAAPRNAARHEDFDTPCVKTGRCMDCASPRRICNERLILHKCHPKGRITVVLIDEDLGL</sequence>
<evidence type="ECO:0000313" key="3">
    <source>
        <dbReference type="Proteomes" id="UP000030889"/>
    </source>
</evidence>
<proteinExistence type="predicted"/>
<feature type="domain" description="LUD" evidence="1">
    <location>
        <begin position="8"/>
        <end position="205"/>
    </location>
</feature>
<name>A0ABR4YIF4_9BACT</name>
<dbReference type="EMBL" id="JRGF01000008">
    <property type="protein sequence ID" value="KHE41846.1"/>
    <property type="molecule type" value="Genomic_DNA"/>
</dbReference>
<gene>
    <name evidence="2" type="ORF">LG35_07505</name>
</gene>
<keyword evidence="3" id="KW-1185">Reference proteome</keyword>
<protein>
    <recommendedName>
        <fullName evidence="1">LUD domain-containing protein</fullName>
    </recommendedName>
</protein>
<dbReference type="InterPro" id="IPR003741">
    <property type="entry name" value="LUD_dom"/>
</dbReference>
<dbReference type="PANTHER" id="PTHR36179">
    <property type="entry name" value="LUD_DOM DOMAIN-CONTAINING PROTEIN"/>
    <property type="match status" value="1"/>
</dbReference>